<feature type="transmembrane region" description="Helical" evidence="1">
    <location>
        <begin position="24"/>
        <end position="42"/>
    </location>
</feature>
<dbReference type="RefSeq" id="XP_020051870.1">
    <property type="nucleotide sequence ID" value="XM_020196992.1"/>
</dbReference>
<evidence type="ECO:0000313" key="3">
    <source>
        <dbReference type="Proteomes" id="UP000184546"/>
    </source>
</evidence>
<dbReference type="VEuPathDB" id="FungiDB:ASPACDRAFT_127002"/>
<keyword evidence="1" id="KW-0812">Transmembrane</keyword>
<name>A0A1L9WH91_ASPA1</name>
<organism evidence="2 3">
    <name type="scientific">Aspergillus aculeatus (strain ATCC 16872 / CBS 172.66 / WB 5094)</name>
    <dbReference type="NCBI Taxonomy" id="690307"/>
    <lineage>
        <taxon>Eukaryota</taxon>
        <taxon>Fungi</taxon>
        <taxon>Dikarya</taxon>
        <taxon>Ascomycota</taxon>
        <taxon>Pezizomycotina</taxon>
        <taxon>Eurotiomycetes</taxon>
        <taxon>Eurotiomycetidae</taxon>
        <taxon>Eurotiales</taxon>
        <taxon>Aspergillaceae</taxon>
        <taxon>Aspergillus</taxon>
        <taxon>Aspergillus subgen. Circumdati</taxon>
    </lineage>
</organism>
<evidence type="ECO:0000256" key="1">
    <source>
        <dbReference type="SAM" id="Phobius"/>
    </source>
</evidence>
<reference evidence="3" key="1">
    <citation type="journal article" date="2017" name="Genome Biol.">
        <title>Comparative genomics reveals high biological diversity and specific adaptations in the industrially and medically important fungal genus Aspergillus.</title>
        <authorList>
            <person name="de Vries R.P."/>
            <person name="Riley R."/>
            <person name="Wiebenga A."/>
            <person name="Aguilar-Osorio G."/>
            <person name="Amillis S."/>
            <person name="Uchima C.A."/>
            <person name="Anderluh G."/>
            <person name="Asadollahi M."/>
            <person name="Askin M."/>
            <person name="Barry K."/>
            <person name="Battaglia E."/>
            <person name="Bayram O."/>
            <person name="Benocci T."/>
            <person name="Braus-Stromeyer S.A."/>
            <person name="Caldana C."/>
            <person name="Canovas D."/>
            <person name="Cerqueira G.C."/>
            <person name="Chen F."/>
            <person name="Chen W."/>
            <person name="Choi C."/>
            <person name="Clum A."/>
            <person name="Dos Santos R.A."/>
            <person name="Damasio A.R."/>
            <person name="Diallinas G."/>
            <person name="Emri T."/>
            <person name="Fekete E."/>
            <person name="Flipphi M."/>
            <person name="Freyberg S."/>
            <person name="Gallo A."/>
            <person name="Gournas C."/>
            <person name="Habgood R."/>
            <person name="Hainaut M."/>
            <person name="Harispe M.L."/>
            <person name="Henrissat B."/>
            <person name="Hilden K.S."/>
            <person name="Hope R."/>
            <person name="Hossain A."/>
            <person name="Karabika E."/>
            <person name="Karaffa L."/>
            <person name="Karanyi Z."/>
            <person name="Krasevec N."/>
            <person name="Kuo A."/>
            <person name="Kusch H."/>
            <person name="LaButti K."/>
            <person name="Lagendijk E.L."/>
            <person name="Lapidus A."/>
            <person name="Levasseur A."/>
            <person name="Lindquist E."/>
            <person name="Lipzen A."/>
            <person name="Logrieco A.F."/>
            <person name="MacCabe A."/>
            <person name="Maekelae M.R."/>
            <person name="Malavazi I."/>
            <person name="Melin P."/>
            <person name="Meyer V."/>
            <person name="Mielnichuk N."/>
            <person name="Miskei M."/>
            <person name="Molnar A.P."/>
            <person name="Mule G."/>
            <person name="Ngan C.Y."/>
            <person name="Orejas M."/>
            <person name="Orosz E."/>
            <person name="Ouedraogo J.P."/>
            <person name="Overkamp K.M."/>
            <person name="Park H.-S."/>
            <person name="Perrone G."/>
            <person name="Piumi F."/>
            <person name="Punt P.J."/>
            <person name="Ram A.F."/>
            <person name="Ramon A."/>
            <person name="Rauscher S."/>
            <person name="Record E."/>
            <person name="Riano-Pachon D.M."/>
            <person name="Robert V."/>
            <person name="Roehrig J."/>
            <person name="Ruller R."/>
            <person name="Salamov A."/>
            <person name="Salih N.S."/>
            <person name="Samson R.A."/>
            <person name="Sandor E."/>
            <person name="Sanguinetti M."/>
            <person name="Schuetze T."/>
            <person name="Sepcic K."/>
            <person name="Shelest E."/>
            <person name="Sherlock G."/>
            <person name="Sophianopoulou V."/>
            <person name="Squina F.M."/>
            <person name="Sun H."/>
            <person name="Susca A."/>
            <person name="Todd R.B."/>
            <person name="Tsang A."/>
            <person name="Unkles S.E."/>
            <person name="van de Wiele N."/>
            <person name="van Rossen-Uffink D."/>
            <person name="Oliveira J.V."/>
            <person name="Vesth T.C."/>
            <person name="Visser J."/>
            <person name="Yu J.-H."/>
            <person name="Zhou M."/>
            <person name="Andersen M.R."/>
            <person name="Archer D.B."/>
            <person name="Baker S.E."/>
            <person name="Benoit I."/>
            <person name="Brakhage A.A."/>
            <person name="Braus G.H."/>
            <person name="Fischer R."/>
            <person name="Frisvad J.C."/>
            <person name="Goldman G.H."/>
            <person name="Houbraken J."/>
            <person name="Oakley B."/>
            <person name="Pocsi I."/>
            <person name="Scazzocchio C."/>
            <person name="Seiboth B."/>
            <person name="vanKuyk P.A."/>
            <person name="Wortman J."/>
            <person name="Dyer P.S."/>
            <person name="Grigoriev I.V."/>
        </authorList>
    </citation>
    <scope>NUCLEOTIDE SEQUENCE [LARGE SCALE GENOMIC DNA]</scope>
    <source>
        <strain evidence="3">ATCC 16872 / CBS 172.66 / WB 5094</strain>
    </source>
</reference>
<keyword evidence="1" id="KW-1133">Transmembrane helix</keyword>
<sequence length="119" mass="13287">MDLSLFLSLSLSCPLIIPPPLPTYLALGMLFMLGSLTSRVFVRSGLGPSERRTGRNLGLEGGKKRAVGWNESFLVQSLLYQTCIKPPSRTSGLARGVWIRRTNYLQDRPHPTLYLGRVR</sequence>
<accession>A0A1L9WH91</accession>
<gene>
    <name evidence="2" type="ORF">ASPACDRAFT_127002</name>
</gene>
<dbReference type="OrthoDB" id="10534474at2759"/>
<dbReference type="AlphaFoldDB" id="A0A1L9WH91"/>
<keyword evidence="3" id="KW-1185">Reference proteome</keyword>
<dbReference type="GeneID" id="30970806"/>
<proteinExistence type="predicted"/>
<dbReference type="EMBL" id="KV878989">
    <property type="protein sequence ID" value="OJJ95530.1"/>
    <property type="molecule type" value="Genomic_DNA"/>
</dbReference>
<evidence type="ECO:0000313" key="2">
    <source>
        <dbReference type="EMBL" id="OJJ95530.1"/>
    </source>
</evidence>
<protein>
    <submittedName>
        <fullName evidence="2">Uncharacterized protein</fullName>
    </submittedName>
</protein>
<keyword evidence="1" id="KW-0472">Membrane</keyword>
<dbReference type="Proteomes" id="UP000184546">
    <property type="component" value="Unassembled WGS sequence"/>
</dbReference>